<dbReference type="GO" id="GO:0046570">
    <property type="term" value="F:methylthioribulose 1-phosphate dehydratase activity"/>
    <property type="evidence" value="ECO:0007669"/>
    <property type="project" value="UniProtKB-UniRule"/>
</dbReference>
<name>A0A6F9D606_9ASCI</name>
<evidence type="ECO:0000256" key="2">
    <source>
        <dbReference type="ARBA" id="ARBA00022490"/>
    </source>
</evidence>
<evidence type="ECO:0000256" key="9">
    <source>
        <dbReference type="HAMAP-Rule" id="MF_03116"/>
    </source>
</evidence>
<feature type="domain" description="Class II aldolase/adducin N-terminal" evidence="11">
    <location>
        <begin position="42"/>
        <end position="236"/>
    </location>
</feature>
<keyword evidence="3 9" id="KW-0028">Amino-acid biosynthesis</keyword>
<comment type="catalytic activity">
    <reaction evidence="9">
        <text>5-(methylsulfanyl)-D-ribulose 1-phosphate = 5-methylsulfanyl-2,3-dioxopentyl phosphate + H2O</text>
        <dbReference type="Rhea" id="RHEA:15549"/>
        <dbReference type="ChEBI" id="CHEBI:15377"/>
        <dbReference type="ChEBI" id="CHEBI:58548"/>
        <dbReference type="ChEBI" id="CHEBI:58828"/>
        <dbReference type="EC" id="4.2.1.109"/>
    </reaction>
</comment>
<comment type="subcellular location">
    <subcellularLocation>
        <location evidence="9">Cytoplasm</location>
    </subcellularLocation>
</comment>
<evidence type="ECO:0000256" key="5">
    <source>
        <dbReference type="ARBA" id="ARBA00022833"/>
    </source>
</evidence>
<evidence type="ECO:0000256" key="1">
    <source>
        <dbReference type="ARBA" id="ARBA00006274"/>
    </source>
</evidence>
<accession>A0A6F9D606</accession>
<dbReference type="EC" id="4.2.1.109" evidence="9"/>
<reference evidence="12" key="1">
    <citation type="submission" date="2020-04" db="EMBL/GenBank/DDBJ databases">
        <authorList>
            <person name="Neveu A P."/>
        </authorList>
    </citation>
    <scope>NUCLEOTIDE SEQUENCE</scope>
    <source>
        <tissue evidence="12">Whole embryo</tissue>
    </source>
</reference>
<comment type="function">
    <text evidence="8">Catalyzes the dehydration of methylthioribulose-1-phosphate (MTRu-1-P) into 2,3-diketo-5-methylthiopentyl-1-phosphate (DK-MTP-1-P). Functions in the methionine salvage pathway, which plays a key role in cancer, apoptosis, microbial proliferation and inflammation. May inhibit the CASP1-related inflammatory response (pyroptosis), the CASP9-dependent apoptotic pathway and the cytochrome c-dependent and APAF1-mediated cell death.</text>
</comment>
<comment type="similarity">
    <text evidence="1">Belongs to the aldolase class II family. Adducin subfamily.</text>
</comment>
<keyword evidence="6 9" id="KW-0486">Methionine biosynthesis</keyword>
<dbReference type="Pfam" id="PF00596">
    <property type="entry name" value="Aldolase_II"/>
    <property type="match status" value="1"/>
</dbReference>
<keyword evidence="4 9" id="KW-0479">Metal-binding</keyword>
<dbReference type="SUPFAM" id="SSF53639">
    <property type="entry name" value="AraD/HMP-PK domain-like"/>
    <property type="match status" value="1"/>
</dbReference>
<organism evidence="12">
    <name type="scientific">Phallusia mammillata</name>
    <dbReference type="NCBI Taxonomy" id="59560"/>
    <lineage>
        <taxon>Eukaryota</taxon>
        <taxon>Metazoa</taxon>
        <taxon>Chordata</taxon>
        <taxon>Tunicata</taxon>
        <taxon>Ascidiacea</taxon>
        <taxon>Phlebobranchia</taxon>
        <taxon>Ascidiidae</taxon>
        <taxon>Phallusia</taxon>
    </lineage>
</organism>
<evidence type="ECO:0000256" key="7">
    <source>
        <dbReference type="ARBA" id="ARBA00023239"/>
    </source>
</evidence>
<dbReference type="InterPro" id="IPR027514">
    <property type="entry name" value="Salvage_MtnB_euk"/>
</dbReference>
<dbReference type="GO" id="GO:0005737">
    <property type="term" value="C:cytoplasm"/>
    <property type="evidence" value="ECO:0007669"/>
    <property type="project" value="UniProtKB-SubCell"/>
</dbReference>
<evidence type="ECO:0000256" key="8">
    <source>
        <dbReference type="ARBA" id="ARBA00060021"/>
    </source>
</evidence>
<dbReference type="InterPro" id="IPR036409">
    <property type="entry name" value="Aldolase_II/adducin_N_sf"/>
</dbReference>
<dbReference type="InterPro" id="IPR001303">
    <property type="entry name" value="Aldolase_II/adducin_N"/>
</dbReference>
<keyword evidence="7 9" id="KW-0456">Lyase</keyword>
<dbReference type="UniPathway" id="UPA00904">
    <property type="reaction ID" value="UER00875"/>
</dbReference>
<sequence>MQFAETDINNGEKRKLENGTEDLVSKKRNNRDVISYNDHPKLLIPKLCKLMYDLGWATGTGGGMSIRDGSKIYMAPSGVQKEMIQPEEVFLCNSTGEVVESPEKKLKLTECAPLFMNAYTMRNAGAVLHSHSKFANLVSLLFKGPEFKITHQEMQKGIKKGSTTNPFKYNDMLIVPIIENVCHERELTNRMRRAMEMYPETNAVIVRRHGVYIWGSTWQAAKSQAECYHYLFEIAIEMKRLGLNPDQPPGNEGGITDAD</sequence>
<dbReference type="SMART" id="SM01007">
    <property type="entry name" value="Aldolase_II"/>
    <property type="match status" value="1"/>
</dbReference>
<dbReference type="Gene3D" id="3.40.225.10">
    <property type="entry name" value="Class II aldolase/adducin N-terminal domain"/>
    <property type="match status" value="1"/>
</dbReference>
<proteinExistence type="evidence at transcript level"/>
<dbReference type="HAMAP" id="MF_03116">
    <property type="entry name" value="Salvage_MtnB_euk"/>
    <property type="match status" value="1"/>
</dbReference>
<dbReference type="GO" id="GO:0008270">
    <property type="term" value="F:zinc ion binding"/>
    <property type="evidence" value="ECO:0007669"/>
    <property type="project" value="UniProtKB-UniRule"/>
</dbReference>
<evidence type="ECO:0000256" key="4">
    <source>
        <dbReference type="ARBA" id="ARBA00022723"/>
    </source>
</evidence>
<evidence type="ECO:0000256" key="6">
    <source>
        <dbReference type="ARBA" id="ARBA00023167"/>
    </source>
</evidence>
<feature type="region of interest" description="Disordered" evidence="10">
    <location>
        <begin position="1"/>
        <end position="23"/>
    </location>
</feature>
<evidence type="ECO:0000256" key="10">
    <source>
        <dbReference type="SAM" id="MobiDB-lite"/>
    </source>
</evidence>
<dbReference type="PANTHER" id="PTHR10640">
    <property type="entry name" value="METHYLTHIORIBULOSE-1-PHOSPHATE DEHYDRATASE"/>
    <property type="match status" value="1"/>
</dbReference>
<evidence type="ECO:0000313" key="12">
    <source>
        <dbReference type="EMBL" id="CAB3222501.1"/>
    </source>
</evidence>
<dbReference type="EMBL" id="LR782975">
    <property type="protein sequence ID" value="CAB3222501.1"/>
    <property type="molecule type" value="mRNA"/>
</dbReference>
<feature type="binding site" evidence="9">
    <location>
        <position position="131"/>
    </location>
    <ligand>
        <name>Zn(2+)</name>
        <dbReference type="ChEBI" id="CHEBI:29105"/>
    </ligand>
</feature>
<feature type="active site" description="Proton donor/acceptor" evidence="9">
    <location>
        <position position="153"/>
    </location>
</feature>
<comment type="similarity">
    <text evidence="9">Belongs to the aldolase class II family. MtnB subfamily.</text>
</comment>
<gene>
    <name evidence="12" type="primary">Apip-001</name>
</gene>
<feature type="binding site" evidence="9">
    <location>
        <position position="129"/>
    </location>
    <ligand>
        <name>Zn(2+)</name>
        <dbReference type="ChEBI" id="CHEBI:29105"/>
    </ligand>
</feature>
<dbReference type="NCBIfam" id="TIGR03328">
    <property type="entry name" value="salvage_mtnB"/>
    <property type="match status" value="1"/>
</dbReference>
<evidence type="ECO:0000259" key="11">
    <source>
        <dbReference type="SMART" id="SM01007"/>
    </source>
</evidence>
<dbReference type="FunFam" id="3.40.225.10:FF:000003">
    <property type="entry name" value="Methylthioribulose-1-phosphate dehydratase"/>
    <property type="match status" value="1"/>
</dbReference>
<protein>
    <recommendedName>
        <fullName evidence="9">Probable methylthioribulose-1-phosphate dehydratase</fullName>
        <shortName evidence="9">MTRu-1-P dehydratase</shortName>
        <ecNumber evidence="9">4.2.1.109</ecNumber>
    </recommendedName>
</protein>
<dbReference type="InterPro" id="IPR017714">
    <property type="entry name" value="MethylthioRu-1-P_deHdtase_MtnB"/>
</dbReference>
<comment type="cofactor">
    <cofactor evidence="9">
        <name>Zn(2+)</name>
        <dbReference type="ChEBI" id="CHEBI:29105"/>
    </cofactor>
    <text evidence="9">Binds 1 zinc ion per subunit.</text>
</comment>
<keyword evidence="2 9" id="KW-0963">Cytoplasm</keyword>
<comment type="pathway">
    <text evidence="9">Amino-acid biosynthesis; L-methionine biosynthesis via salvage pathway; L-methionine from S-methyl-5-thio-alpha-D-ribose 1-phosphate: step 2/6.</text>
</comment>
<dbReference type="AlphaFoldDB" id="A0A6F9D606"/>
<feature type="binding site" evidence="9">
    <location>
        <position position="209"/>
    </location>
    <ligand>
        <name>Zn(2+)</name>
        <dbReference type="ChEBI" id="CHEBI:29105"/>
    </ligand>
</feature>
<dbReference type="PANTHER" id="PTHR10640:SF7">
    <property type="entry name" value="METHYLTHIORIBULOSE-1-PHOSPHATE DEHYDRATASE"/>
    <property type="match status" value="1"/>
</dbReference>
<keyword evidence="5 9" id="KW-0862">Zinc</keyword>
<feature type="binding site" evidence="9">
    <location>
        <position position="111"/>
    </location>
    <ligand>
        <name>substrate</name>
    </ligand>
</feature>
<evidence type="ECO:0000256" key="3">
    <source>
        <dbReference type="ARBA" id="ARBA00022605"/>
    </source>
</evidence>
<dbReference type="GO" id="GO:0019509">
    <property type="term" value="P:L-methionine salvage from methylthioadenosine"/>
    <property type="evidence" value="ECO:0007669"/>
    <property type="project" value="UniProtKB-UniRule"/>
</dbReference>